<dbReference type="InterPro" id="IPR001036">
    <property type="entry name" value="Acrflvin-R"/>
</dbReference>
<dbReference type="GO" id="GO:0043952">
    <property type="term" value="P:protein transport by the Sec complex"/>
    <property type="evidence" value="ECO:0007669"/>
    <property type="project" value="UniProtKB-UniRule"/>
</dbReference>
<evidence type="ECO:0000259" key="11">
    <source>
        <dbReference type="Pfam" id="PF21760"/>
    </source>
</evidence>
<dbReference type="Proteomes" id="UP000179381">
    <property type="component" value="Unassembled WGS sequence"/>
</dbReference>
<comment type="caution">
    <text evidence="13">The sequence shown here is derived from an EMBL/GenBank/DDBJ whole genome shotgun (WGS) entry which is preliminary data.</text>
</comment>
<evidence type="ECO:0000256" key="9">
    <source>
        <dbReference type="HAMAP-Rule" id="MF_01463"/>
    </source>
</evidence>
<dbReference type="InterPro" id="IPR048631">
    <property type="entry name" value="SecD_1st"/>
</dbReference>
<accession>A0A1F6XEP1</accession>
<organism evidence="13 14">
    <name type="scientific">Candidatus Nomurabacteria bacterium RIFCSPLOWO2_01_FULL_46_18</name>
    <dbReference type="NCBI Taxonomy" id="1801783"/>
    <lineage>
        <taxon>Bacteria</taxon>
        <taxon>Candidatus Nomuraibacteriota</taxon>
    </lineage>
</organism>
<dbReference type="NCBIfam" id="TIGR00916">
    <property type="entry name" value="2A0604s01"/>
    <property type="match status" value="1"/>
</dbReference>
<evidence type="ECO:0000259" key="10">
    <source>
        <dbReference type="Pfam" id="PF02355"/>
    </source>
</evidence>
<feature type="domain" description="Protein translocase subunit SecDF P1" evidence="11">
    <location>
        <begin position="61"/>
        <end position="126"/>
    </location>
</feature>
<dbReference type="Gene3D" id="1.20.1640.10">
    <property type="entry name" value="Multidrug efflux transporter AcrB transmembrane domain"/>
    <property type="match status" value="1"/>
</dbReference>
<reference evidence="13 14" key="1">
    <citation type="journal article" date="2016" name="Nat. Commun.">
        <title>Thousands of microbial genomes shed light on interconnected biogeochemical processes in an aquifer system.</title>
        <authorList>
            <person name="Anantharaman K."/>
            <person name="Brown C.T."/>
            <person name="Hug L.A."/>
            <person name="Sharon I."/>
            <person name="Castelle C.J."/>
            <person name="Probst A.J."/>
            <person name="Thomas B.C."/>
            <person name="Singh A."/>
            <person name="Wilkins M.J."/>
            <person name="Karaoz U."/>
            <person name="Brodie E.L."/>
            <person name="Williams K.H."/>
            <person name="Hubbard S.S."/>
            <person name="Banfield J.F."/>
        </authorList>
    </citation>
    <scope>NUCLEOTIDE SEQUENCE [LARGE SCALE GENOMIC DNA]</scope>
</reference>
<dbReference type="PRINTS" id="PR00702">
    <property type="entry name" value="ACRIFLAVINRP"/>
</dbReference>
<keyword evidence="7 9" id="KW-0811">Translocation</keyword>
<dbReference type="PANTHER" id="PTHR30081:SF1">
    <property type="entry name" value="PROTEIN TRANSLOCASE SUBUNIT SECD"/>
    <property type="match status" value="1"/>
</dbReference>
<proteinExistence type="inferred from homology"/>
<keyword evidence="5 9" id="KW-0653">Protein transport</keyword>
<feature type="domain" description="Protein export membrane protein SecD/SecF C-terminal" evidence="10">
    <location>
        <begin position="247"/>
        <end position="413"/>
    </location>
</feature>
<dbReference type="InterPro" id="IPR022813">
    <property type="entry name" value="SecD/SecF_arch_bac"/>
</dbReference>
<dbReference type="Pfam" id="PF02355">
    <property type="entry name" value="SecD_SecF_C"/>
    <property type="match status" value="1"/>
</dbReference>
<dbReference type="InterPro" id="IPR048634">
    <property type="entry name" value="SecD_SecF_C"/>
</dbReference>
<feature type="transmembrane region" description="Helical" evidence="9">
    <location>
        <begin position="316"/>
        <end position="337"/>
    </location>
</feature>
<dbReference type="GO" id="GO:0015450">
    <property type="term" value="F:protein-transporting ATPase activity"/>
    <property type="evidence" value="ECO:0007669"/>
    <property type="project" value="InterPro"/>
</dbReference>
<dbReference type="PANTHER" id="PTHR30081">
    <property type="entry name" value="PROTEIN-EXPORT MEMBRANE PROTEIN SEC"/>
    <property type="match status" value="1"/>
</dbReference>
<dbReference type="InterPro" id="IPR005791">
    <property type="entry name" value="SecD"/>
</dbReference>
<dbReference type="Pfam" id="PF22599">
    <property type="entry name" value="SecDF_P1_head"/>
    <property type="match status" value="1"/>
</dbReference>
<dbReference type="Pfam" id="PF07549">
    <property type="entry name" value="Sec_GG"/>
    <property type="match status" value="1"/>
</dbReference>
<evidence type="ECO:0000256" key="2">
    <source>
        <dbReference type="ARBA" id="ARBA00022448"/>
    </source>
</evidence>
<feature type="transmembrane region" description="Helical" evidence="9">
    <location>
        <begin position="265"/>
        <end position="283"/>
    </location>
</feature>
<sequence length="444" mass="48558">MRKHGIISIILLTFFALIGWYFFFNEMSANRPFRYGLDLVGGTELVYRADTSGVEDANGAMETLKEVIERRVNIFGVSEPLVQTERAGLVSGNSEDRLIVELPGVKDLDRAIALIGETPILEFRLARPGFEQIAAENPQTSVDALFAPTELTGRYLERARVEFNPTTGEAMVGLEFNSEGREIFATLTREHKGEVLAIILDGVALSVPVIQDEIRDGKAQITGAFTPEEAKELVRNLNYGALPVPIELSTSQSIGATLGEQALDAGVRAGLIGFVALSLFLVLWYRLPGLVSIVALVSYIILSLTIFKLVPVTLTAAGVAGFILSIGMAVDANVLIFERSKEELKKGKSIHDALHEGFHRAWLSIRDSNISSIITAIVLFWLGTSAVKGFALTLGIGVLVSMFTALTLSRTFLFAIAPEKESRLKRFLFSNGIHFENSKLKIEN</sequence>
<evidence type="ECO:0000256" key="7">
    <source>
        <dbReference type="ARBA" id="ARBA00023010"/>
    </source>
</evidence>
<dbReference type="InterPro" id="IPR022646">
    <property type="entry name" value="SecD/SecF_CS"/>
</dbReference>
<evidence type="ECO:0000313" key="13">
    <source>
        <dbReference type="EMBL" id="OGI92607.1"/>
    </source>
</evidence>
<dbReference type="InterPro" id="IPR054384">
    <property type="entry name" value="SecDF_P1_head"/>
</dbReference>
<comment type="subcellular location">
    <subcellularLocation>
        <location evidence="1 9">Cell membrane</location>
        <topology evidence="1 9">Multi-pass membrane protein</topology>
    </subcellularLocation>
</comment>
<dbReference type="HAMAP" id="MF_01463_B">
    <property type="entry name" value="SecD_B"/>
    <property type="match status" value="1"/>
</dbReference>
<keyword evidence="3 9" id="KW-1003">Cell membrane</keyword>
<keyword evidence="6 9" id="KW-1133">Transmembrane helix</keyword>
<dbReference type="GO" id="GO:0006605">
    <property type="term" value="P:protein targeting"/>
    <property type="evidence" value="ECO:0007669"/>
    <property type="project" value="UniProtKB-UniRule"/>
</dbReference>
<comment type="function">
    <text evidence="9">Part of the Sec protein translocase complex. Interacts with the SecYEG preprotein conducting channel. SecDF uses the proton motive force (PMF) to complete protein translocation after the ATP-dependent function of SecA.</text>
</comment>
<name>A0A1F6XEP1_9BACT</name>
<dbReference type="AlphaFoldDB" id="A0A1F6XEP1"/>
<evidence type="ECO:0000256" key="1">
    <source>
        <dbReference type="ARBA" id="ARBA00004651"/>
    </source>
</evidence>
<keyword evidence="4 9" id="KW-0812">Transmembrane</keyword>
<evidence type="ECO:0000259" key="12">
    <source>
        <dbReference type="Pfam" id="PF22599"/>
    </source>
</evidence>
<evidence type="ECO:0000256" key="3">
    <source>
        <dbReference type="ARBA" id="ARBA00022475"/>
    </source>
</evidence>
<evidence type="ECO:0000256" key="8">
    <source>
        <dbReference type="ARBA" id="ARBA00023136"/>
    </source>
</evidence>
<evidence type="ECO:0000256" key="6">
    <source>
        <dbReference type="ARBA" id="ARBA00022989"/>
    </source>
</evidence>
<dbReference type="SUPFAM" id="SSF82866">
    <property type="entry name" value="Multidrug efflux transporter AcrB transmembrane domain"/>
    <property type="match status" value="1"/>
</dbReference>
<comment type="subunit">
    <text evidence="9">Forms a complex with SecF. Part of the essential Sec protein translocation apparatus which comprises SecA, SecYEG and auxiliary proteins SecDF. Other proteins may also be involved.</text>
</comment>
<keyword evidence="8 9" id="KW-0472">Membrane</keyword>
<feature type="domain" description="SecDF P1 head subdomain" evidence="12">
    <location>
        <begin position="148"/>
        <end position="244"/>
    </location>
</feature>
<feature type="transmembrane region" description="Helical" evidence="9">
    <location>
        <begin position="396"/>
        <end position="417"/>
    </location>
</feature>
<feature type="transmembrane region" description="Helical" evidence="9">
    <location>
        <begin position="370"/>
        <end position="390"/>
    </location>
</feature>
<dbReference type="FunFam" id="1.20.1640.10:FF:000004">
    <property type="entry name" value="Protein translocase subunit SecD"/>
    <property type="match status" value="1"/>
</dbReference>
<dbReference type="EMBL" id="MFVH01000006">
    <property type="protein sequence ID" value="OGI92607.1"/>
    <property type="molecule type" value="Genomic_DNA"/>
</dbReference>
<keyword evidence="2 9" id="KW-0813">Transport</keyword>
<dbReference type="GO" id="GO:0065002">
    <property type="term" value="P:intracellular protein transmembrane transport"/>
    <property type="evidence" value="ECO:0007669"/>
    <property type="project" value="UniProtKB-UniRule"/>
</dbReference>
<evidence type="ECO:0000256" key="4">
    <source>
        <dbReference type="ARBA" id="ARBA00022692"/>
    </source>
</evidence>
<protein>
    <recommendedName>
        <fullName evidence="9">Protein translocase subunit SecD</fullName>
    </recommendedName>
</protein>
<dbReference type="GO" id="GO:0005886">
    <property type="term" value="C:plasma membrane"/>
    <property type="evidence" value="ECO:0007669"/>
    <property type="project" value="UniProtKB-SubCell"/>
</dbReference>
<evidence type="ECO:0000313" key="14">
    <source>
        <dbReference type="Proteomes" id="UP000179381"/>
    </source>
</evidence>
<dbReference type="Pfam" id="PF21760">
    <property type="entry name" value="SecD_1st"/>
    <property type="match status" value="1"/>
</dbReference>
<gene>
    <name evidence="9" type="primary">secD</name>
    <name evidence="13" type="ORF">A2933_00555</name>
</gene>
<dbReference type="Gene3D" id="3.30.1360.200">
    <property type="match status" value="1"/>
</dbReference>
<dbReference type="Gene3D" id="3.30.70.3400">
    <property type="match status" value="1"/>
</dbReference>
<comment type="similarity">
    <text evidence="9">Belongs to the SecD/SecF family. SecD subfamily.</text>
</comment>
<dbReference type="NCBIfam" id="TIGR01129">
    <property type="entry name" value="secD"/>
    <property type="match status" value="1"/>
</dbReference>
<feature type="transmembrane region" description="Helical" evidence="9">
    <location>
        <begin position="7"/>
        <end position="24"/>
    </location>
</feature>
<evidence type="ECO:0000256" key="5">
    <source>
        <dbReference type="ARBA" id="ARBA00022927"/>
    </source>
</evidence>
<feature type="transmembrane region" description="Helical" evidence="9">
    <location>
        <begin position="290"/>
        <end position="310"/>
    </location>
</feature>
<dbReference type="InterPro" id="IPR055344">
    <property type="entry name" value="SecD_SecF_C_bact"/>
</dbReference>